<reference evidence="4" key="1">
    <citation type="journal article" date="2019" name="Int. J. Syst. Evol. Microbiol.">
        <title>The Global Catalogue of Microorganisms (GCM) 10K type strain sequencing project: providing services to taxonomists for standard genome sequencing and annotation.</title>
        <authorList>
            <consortium name="The Broad Institute Genomics Platform"/>
            <consortium name="The Broad Institute Genome Sequencing Center for Infectious Disease"/>
            <person name="Wu L."/>
            <person name="Ma J."/>
        </authorList>
    </citation>
    <scope>NUCLEOTIDE SEQUENCE [LARGE SCALE GENOMIC DNA]</scope>
    <source>
        <strain evidence="4">NBRC 110140</strain>
    </source>
</reference>
<name>A0ABQ5VY30_9RHOB</name>
<dbReference type="RefSeq" id="WP_284380186.1">
    <property type="nucleotide sequence ID" value="NZ_BSNN01000009.1"/>
</dbReference>
<keyword evidence="4" id="KW-1185">Reference proteome</keyword>
<evidence type="ECO:0000256" key="1">
    <source>
        <dbReference type="SAM" id="MobiDB-lite"/>
    </source>
</evidence>
<evidence type="ECO:0000313" key="3">
    <source>
        <dbReference type="EMBL" id="GLQ36350.1"/>
    </source>
</evidence>
<dbReference type="EMBL" id="BSNN01000009">
    <property type="protein sequence ID" value="GLQ36350.1"/>
    <property type="molecule type" value="Genomic_DNA"/>
</dbReference>
<dbReference type="InterPro" id="IPR036086">
    <property type="entry name" value="ParB/Sulfiredoxin_sf"/>
</dbReference>
<sequence length="351" mass="38522">MAKRRRLTAPDPKALEELETGFAAKPPIGLETKAMAPIAKVAGEAAALADPTPPESRAAALSDQADAERYRRAAAQGLVIEDIEISLINVDHIQRDRITDTEEARSELLASLRANGQRTPIEVVKTEEGYGLISGWRRLSAMIDLDYTHINALIRADEDRPEIYLNMIEENEIRASLSHYERGRIAVLATTQGVFTSIEGAVNHLFAAASKAKRSKIRKFAFLHEALGDLLEFPTALTEKTGLAIAAAVDEKSNLNRFRATLSYYDRRTEAEEASAIKKALIETKPKVADASKGGRPSTRKSLPNRTAKTGGIVTAVVTEQGFAVEVKHREVPQYLVEAVQREIARMLDEA</sequence>
<dbReference type="Gene3D" id="3.90.1530.10">
    <property type="entry name" value="Conserved hypothetical protein from pyrococcus furiosus pfu- 392566-001, ParB domain"/>
    <property type="match status" value="1"/>
</dbReference>
<accession>A0ABQ5VY30</accession>
<feature type="region of interest" description="Disordered" evidence="1">
    <location>
        <begin position="288"/>
        <end position="307"/>
    </location>
</feature>
<organism evidence="3 4">
    <name type="scientific">Amylibacter marinus</name>
    <dbReference type="NCBI Taxonomy" id="1475483"/>
    <lineage>
        <taxon>Bacteria</taxon>
        <taxon>Pseudomonadati</taxon>
        <taxon>Pseudomonadota</taxon>
        <taxon>Alphaproteobacteria</taxon>
        <taxon>Rhodobacterales</taxon>
        <taxon>Paracoccaceae</taxon>
        <taxon>Amylibacter</taxon>
    </lineage>
</organism>
<protein>
    <submittedName>
        <fullName evidence="3">Chromosome partitioning protein ParB</fullName>
    </submittedName>
</protein>
<dbReference type="InterPro" id="IPR003115">
    <property type="entry name" value="ParB_N"/>
</dbReference>
<proteinExistence type="predicted"/>
<dbReference type="Proteomes" id="UP001156694">
    <property type="component" value="Unassembled WGS sequence"/>
</dbReference>
<comment type="caution">
    <text evidence="3">The sequence shown here is derived from an EMBL/GenBank/DDBJ whole genome shotgun (WGS) entry which is preliminary data.</text>
</comment>
<feature type="domain" description="ParB-like N-terminal" evidence="2">
    <location>
        <begin position="86"/>
        <end position="171"/>
    </location>
</feature>
<dbReference type="SMART" id="SM00470">
    <property type="entry name" value="ParB"/>
    <property type="match status" value="1"/>
</dbReference>
<gene>
    <name evidence="3" type="ORF">GCM10007939_26340</name>
</gene>
<evidence type="ECO:0000259" key="2">
    <source>
        <dbReference type="SMART" id="SM00470"/>
    </source>
</evidence>
<dbReference type="Pfam" id="PF02195">
    <property type="entry name" value="ParB_N"/>
    <property type="match status" value="1"/>
</dbReference>
<evidence type="ECO:0000313" key="4">
    <source>
        <dbReference type="Proteomes" id="UP001156694"/>
    </source>
</evidence>
<dbReference type="SUPFAM" id="SSF110849">
    <property type="entry name" value="ParB/Sulfiredoxin"/>
    <property type="match status" value="1"/>
</dbReference>